<dbReference type="PANTHER" id="PTHR24394">
    <property type="entry name" value="ZINC FINGER PROTEIN"/>
    <property type="match status" value="1"/>
</dbReference>
<proteinExistence type="predicted"/>
<dbReference type="SUPFAM" id="SSF57667">
    <property type="entry name" value="beta-beta-alpha zinc fingers"/>
    <property type="match status" value="1"/>
</dbReference>
<feature type="region of interest" description="Disordered" evidence="8">
    <location>
        <begin position="62"/>
        <end position="82"/>
    </location>
</feature>
<evidence type="ECO:0000259" key="9">
    <source>
        <dbReference type="PROSITE" id="PS50157"/>
    </source>
</evidence>
<dbReference type="Pfam" id="PF00096">
    <property type="entry name" value="zf-C2H2"/>
    <property type="match status" value="1"/>
</dbReference>
<keyword evidence="4 7" id="KW-0863">Zinc-finger</keyword>
<gene>
    <name evidence="10" type="ORF">KUTeg_004709</name>
</gene>
<keyword evidence="2" id="KW-0479">Metal-binding</keyword>
<accession>A0ABQ9FHL9</accession>
<evidence type="ECO:0000256" key="7">
    <source>
        <dbReference type="PROSITE-ProRule" id="PRU00042"/>
    </source>
</evidence>
<dbReference type="Gene3D" id="3.30.160.60">
    <property type="entry name" value="Classic Zinc Finger"/>
    <property type="match status" value="2"/>
</dbReference>
<evidence type="ECO:0000256" key="8">
    <source>
        <dbReference type="SAM" id="MobiDB-lite"/>
    </source>
</evidence>
<evidence type="ECO:0000256" key="6">
    <source>
        <dbReference type="ARBA" id="ARBA00023242"/>
    </source>
</evidence>
<keyword evidence="6" id="KW-0539">Nucleus</keyword>
<sequence length="82" mass="9552">MVDCEKCSKKFKSLTTMQQNQSRVISVTKHLMDNVTNTALQNHIRVHTVDRPFSCNKCSKAFSDPSARKRHERMHEGVEQYQ</sequence>
<dbReference type="PROSITE" id="PS00028">
    <property type="entry name" value="ZINC_FINGER_C2H2_1"/>
    <property type="match status" value="1"/>
</dbReference>
<evidence type="ECO:0000256" key="1">
    <source>
        <dbReference type="ARBA" id="ARBA00004123"/>
    </source>
</evidence>
<comment type="caution">
    <text evidence="10">The sequence shown here is derived from an EMBL/GenBank/DDBJ whole genome shotgun (WGS) entry which is preliminary data.</text>
</comment>
<feature type="compositionally biased region" description="Basic and acidic residues" evidence="8">
    <location>
        <begin position="73"/>
        <end position="82"/>
    </location>
</feature>
<dbReference type="SMART" id="SM00355">
    <property type="entry name" value="ZnF_C2H2"/>
    <property type="match status" value="1"/>
</dbReference>
<dbReference type="InterPro" id="IPR036236">
    <property type="entry name" value="Znf_C2H2_sf"/>
</dbReference>
<dbReference type="PROSITE" id="PS50157">
    <property type="entry name" value="ZINC_FINGER_C2H2_2"/>
    <property type="match status" value="1"/>
</dbReference>
<comment type="subcellular location">
    <subcellularLocation>
        <location evidence="1">Nucleus</location>
    </subcellularLocation>
</comment>
<dbReference type="InterPro" id="IPR013087">
    <property type="entry name" value="Znf_C2H2_type"/>
</dbReference>
<dbReference type="EMBL" id="JARBDR010000246">
    <property type="protein sequence ID" value="KAJ8316805.1"/>
    <property type="molecule type" value="Genomic_DNA"/>
</dbReference>
<evidence type="ECO:0000313" key="10">
    <source>
        <dbReference type="EMBL" id="KAJ8316805.1"/>
    </source>
</evidence>
<name>A0ABQ9FHL9_TEGGR</name>
<keyword evidence="11" id="KW-1185">Reference proteome</keyword>
<protein>
    <recommendedName>
        <fullName evidence="9">C2H2-type domain-containing protein</fullName>
    </recommendedName>
</protein>
<dbReference type="PANTHER" id="PTHR24394:SF29">
    <property type="entry name" value="MYONEURIN"/>
    <property type="match status" value="1"/>
</dbReference>
<reference evidence="10 11" key="1">
    <citation type="submission" date="2022-12" db="EMBL/GenBank/DDBJ databases">
        <title>Chromosome-level genome of Tegillarca granosa.</title>
        <authorList>
            <person name="Kim J."/>
        </authorList>
    </citation>
    <scope>NUCLEOTIDE SEQUENCE [LARGE SCALE GENOMIC DNA]</scope>
    <source>
        <strain evidence="10">Teg-2019</strain>
        <tissue evidence="10">Adductor muscle</tissue>
    </source>
</reference>
<keyword evidence="3" id="KW-0677">Repeat</keyword>
<evidence type="ECO:0000256" key="4">
    <source>
        <dbReference type="ARBA" id="ARBA00022771"/>
    </source>
</evidence>
<evidence type="ECO:0000256" key="2">
    <source>
        <dbReference type="ARBA" id="ARBA00022723"/>
    </source>
</evidence>
<feature type="domain" description="C2H2-type" evidence="9">
    <location>
        <begin position="53"/>
        <end position="80"/>
    </location>
</feature>
<keyword evidence="5" id="KW-0862">Zinc</keyword>
<dbReference type="Proteomes" id="UP001217089">
    <property type="component" value="Unassembled WGS sequence"/>
</dbReference>
<evidence type="ECO:0000313" key="11">
    <source>
        <dbReference type="Proteomes" id="UP001217089"/>
    </source>
</evidence>
<organism evidence="10 11">
    <name type="scientific">Tegillarca granosa</name>
    <name type="common">Malaysian cockle</name>
    <name type="synonym">Anadara granosa</name>
    <dbReference type="NCBI Taxonomy" id="220873"/>
    <lineage>
        <taxon>Eukaryota</taxon>
        <taxon>Metazoa</taxon>
        <taxon>Spiralia</taxon>
        <taxon>Lophotrochozoa</taxon>
        <taxon>Mollusca</taxon>
        <taxon>Bivalvia</taxon>
        <taxon>Autobranchia</taxon>
        <taxon>Pteriomorphia</taxon>
        <taxon>Arcoida</taxon>
        <taxon>Arcoidea</taxon>
        <taxon>Arcidae</taxon>
        <taxon>Tegillarca</taxon>
    </lineage>
</organism>
<evidence type="ECO:0000256" key="3">
    <source>
        <dbReference type="ARBA" id="ARBA00022737"/>
    </source>
</evidence>
<evidence type="ECO:0000256" key="5">
    <source>
        <dbReference type="ARBA" id="ARBA00022833"/>
    </source>
</evidence>